<protein>
    <submittedName>
        <fullName evidence="3">Uncharacterized protein</fullName>
    </submittedName>
</protein>
<feature type="transmembrane region" description="Helical" evidence="2">
    <location>
        <begin position="66"/>
        <end position="84"/>
    </location>
</feature>
<dbReference type="Gene3D" id="1.10.560.10">
    <property type="entry name" value="GroEL-like equatorial domain"/>
    <property type="match status" value="1"/>
</dbReference>
<dbReference type="GO" id="GO:0005524">
    <property type="term" value="F:ATP binding"/>
    <property type="evidence" value="ECO:0007669"/>
    <property type="project" value="InterPro"/>
</dbReference>
<evidence type="ECO:0000256" key="1">
    <source>
        <dbReference type="SAM" id="MobiDB-lite"/>
    </source>
</evidence>
<name>A0A0C2FNV0_9BILA</name>
<keyword evidence="2" id="KW-1133">Transmembrane helix</keyword>
<evidence type="ECO:0000256" key="2">
    <source>
        <dbReference type="SAM" id="Phobius"/>
    </source>
</evidence>
<proteinExistence type="predicted"/>
<dbReference type="SUPFAM" id="SSF48592">
    <property type="entry name" value="GroEL equatorial domain-like"/>
    <property type="match status" value="1"/>
</dbReference>
<dbReference type="EMBL" id="KN750219">
    <property type="protein sequence ID" value="KIH50275.1"/>
    <property type="molecule type" value="Genomic_DNA"/>
</dbReference>
<reference evidence="3 4" key="1">
    <citation type="submission" date="2013-12" db="EMBL/GenBank/DDBJ databases">
        <title>Draft genome of the parsitic nematode Ancylostoma duodenale.</title>
        <authorList>
            <person name="Mitreva M."/>
        </authorList>
    </citation>
    <scope>NUCLEOTIDE SEQUENCE [LARGE SCALE GENOMIC DNA]</scope>
    <source>
        <strain evidence="3 4">Zhejiang</strain>
    </source>
</reference>
<dbReference type="Proteomes" id="UP000054047">
    <property type="component" value="Unassembled WGS sequence"/>
</dbReference>
<organism evidence="3 4">
    <name type="scientific">Ancylostoma duodenale</name>
    <dbReference type="NCBI Taxonomy" id="51022"/>
    <lineage>
        <taxon>Eukaryota</taxon>
        <taxon>Metazoa</taxon>
        <taxon>Ecdysozoa</taxon>
        <taxon>Nematoda</taxon>
        <taxon>Chromadorea</taxon>
        <taxon>Rhabditida</taxon>
        <taxon>Rhabditina</taxon>
        <taxon>Rhabditomorpha</taxon>
        <taxon>Strongyloidea</taxon>
        <taxon>Ancylostomatidae</taxon>
        <taxon>Ancylostomatinae</taxon>
        <taxon>Ancylostoma</taxon>
    </lineage>
</organism>
<keyword evidence="4" id="KW-1185">Reference proteome</keyword>
<evidence type="ECO:0000313" key="4">
    <source>
        <dbReference type="Proteomes" id="UP000054047"/>
    </source>
</evidence>
<accession>A0A0C2FNV0</accession>
<dbReference type="OrthoDB" id="1748577at2759"/>
<keyword evidence="2" id="KW-0812">Transmembrane</keyword>
<sequence>MNFYKIFTRIILLSITYKKEYLRTFCFLYQLEHFKATDILTKLNAAHEAGQQNAGIDIWKHGKHQIIATGSIIILITFYMIILFTEVMDAAENYIFDLYAGKKLAIKLATDAAATILKVDQIIIAKQATGGPKPRGPKPQDEDDEGMA</sequence>
<evidence type="ECO:0000313" key="3">
    <source>
        <dbReference type="EMBL" id="KIH50275.1"/>
    </source>
</evidence>
<feature type="region of interest" description="Disordered" evidence="1">
    <location>
        <begin position="128"/>
        <end position="148"/>
    </location>
</feature>
<dbReference type="InterPro" id="IPR002423">
    <property type="entry name" value="Cpn60/GroEL/TCP-1"/>
</dbReference>
<dbReference type="InterPro" id="IPR027413">
    <property type="entry name" value="GROEL-like_equatorial_sf"/>
</dbReference>
<gene>
    <name evidence="3" type="ORF">ANCDUO_19647</name>
</gene>
<dbReference type="AlphaFoldDB" id="A0A0C2FNV0"/>
<dbReference type="Pfam" id="PF00118">
    <property type="entry name" value="Cpn60_TCP1"/>
    <property type="match status" value="1"/>
</dbReference>
<keyword evidence="2" id="KW-0472">Membrane</keyword>